<keyword evidence="2" id="KW-1185">Reference proteome</keyword>
<dbReference type="Proteomes" id="UP000238218">
    <property type="component" value="Unassembled WGS sequence"/>
</dbReference>
<reference evidence="1 2" key="1">
    <citation type="submission" date="2018-03" db="EMBL/GenBank/DDBJ databases">
        <title>The ancient ancestry and fast evolution of plastids.</title>
        <authorList>
            <person name="Moore K.R."/>
            <person name="Magnabosco C."/>
            <person name="Momper L."/>
            <person name="Gold D.A."/>
            <person name="Bosak T."/>
            <person name="Fournier G.P."/>
        </authorList>
    </citation>
    <scope>NUCLEOTIDE SEQUENCE [LARGE SCALE GENOMIC DNA]</scope>
    <source>
        <strain evidence="1 2">CCALA 015</strain>
    </source>
</reference>
<comment type="caution">
    <text evidence="1">The sequence shown here is derived from an EMBL/GenBank/DDBJ whole genome shotgun (WGS) entry which is preliminary data.</text>
</comment>
<name>A0ABX5F664_9CHRO</name>
<evidence type="ECO:0000313" key="1">
    <source>
        <dbReference type="EMBL" id="PSB37006.1"/>
    </source>
</evidence>
<organism evidence="1 2">
    <name type="scientific">Aphanothece cf. minutissima CCALA 015</name>
    <dbReference type="NCBI Taxonomy" id="2107695"/>
    <lineage>
        <taxon>Bacteria</taxon>
        <taxon>Bacillati</taxon>
        <taxon>Cyanobacteriota</taxon>
        <taxon>Cyanophyceae</taxon>
        <taxon>Oscillatoriophycideae</taxon>
        <taxon>Chroococcales</taxon>
        <taxon>Aphanothecaceae</taxon>
        <taxon>Aphanothece</taxon>
    </lineage>
</organism>
<gene>
    <name evidence="1" type="ORF">C7B81_11345</name>
</gene>
<dbReference type="EMBL" id="PVWP01000007">
    <property type="protein sequence ID" value="PSB37006.1"/>
    <property type="molecule type" value="Genomic_DNA"/>
</dbReference>
<evidence type="ECO:0000313" key="2">
    <source>
        <dbReference type="Proteomes" id="UP000238218"/>
    </source>
</evidence>
<protein>
    <submittedName>
        <fullName evidence="1">Uncharacterized protein</fullName>
    </submittedName>
</protein>
<sequence length="83" mass="9687">MLAAEIDPMATHVMDRKRLDEYVEHEMLKHSKDKDSYSIEAARAHVQECVEKGRIVVAFRNARAFTEAFKSNGRNSVWYEEDQ</sequence>
<proteinExistence type="predicted"/>
<accession>A0ABX5F664</accession>